<comment type="caution">
    <text evidence="15">The sequence shown here is derived from an EMBL/GenBank/DDBJ whole genome shotgun (WGS) entry which is preliminary data.</text>
</comment>
<name>A0ABP1G7E2_9CHLO</name>
<evidence type="ECO:0000256" key="9">
    <source>
        <dbReference type="ARBA" id="ARBA00022842"/>
    </source>
</evidence>
<dbReference type="EMBL" id="CAXHTA020000017">
    <property type="protein sequence ID" value="CAL5227252.1"/>
    <property type="molecule type" value="Genomic_DNA"/>
</dbReference>
<evidence type="ECO:0000259" key="13">
    <source>
        <dbReference type="Pfam" id="PF01326"/>
    </source>
</evidence>
<keyword evidence="4" id="KW-0808">Transferase</keyword>
<comment type="cofactor">
    <cofactor evidence="1">
        <name>Mg(2+)</name>
        <dbReference type="ChEBI" id="CHEBI:18420"/>
    </cofactor>
</comment>
<evidence type="ECO:0000256" key="12">
    <source>
        <dbReference type="SAM" id="MobiDB-lite"/>
    </source>
</evidence>
<dbReference type="InterPro" id="IPR054481">
    <property type="entry name" value="GWD1_pHisD"/>
</dbReference>
<keyword evidence="9" id="KW-0460">Magnesium</keyword>
<keyword evidence="8" id="KW-0067">ATP-binding</keyword>
<evidence type="ECO:0000259" key="14">
    <source>
        <dbReference type="Pfam" id="PF22973"/>
    </source>
</evidence>
<gene>
    <name evidence="15" type="primary">g10181</name>
    <name evidence="15" type="ORF">VP750_LOCUS9158</name>
</gene>
<dbReference type="PANTHER" id="PTHR46999:SF1">
    <property type="entry name" value="ALPHA-GLUCAN WATER DIKINASE 1, CHLOROPLASTIC"/>
    <property type="match status" value="1"/>
</dbReference>
<evidence type="ECO:0000256" key="2">
    <source>
        <dbReference type="ARBA" id="ARBA00007837"/>
    </source>
</evidence>
<dbReference type="Gene3D" id="3.30.470.20">
    <property type="entry name" value="ATP-grasp fold, B domain"/>
    <property type="match status" value="1"/>
</dbReference>
<feature type="domain" description="Alpha-glucan water dikinase phosphohistidine-like" evidence="14">
    <location>
        <begin position="1206"/>
        <end position="1321"/>
    </location>
</feature>
<reference evidence="15 16" key="1">
    <citation type="submission" date="2024-06" db="EMBL/GenBank/DDBJ databases">
        <authorList>
            <person name="Kraege A."/>
            <person name="Thomma B."/>
        </authorList>
    </citation>
    <scope>NUCLEOTIDE SEQUENCE [LARGE SCALE GENOMIC DNA]</scope>
</reference>
<evidence type="ECO:0000313" key="15">
    <source>
        <dbReference type="EMBL" id="CAL5227252.1"/>
    </source>
</evidence>
<keyword evidence="7" id="KW-0418">Kinase</keyword>
<proteinExistence type="inferred from homology"/>
<feature type="compositionally biased region" description="Basic and acidic residues" evidence="12">
    <location>
        <begin position="296"/>
        <end position="323"/>
    </location>
</feature>
<evidence type="ECO:0000256" key="1">
    <source>
        <dbReference type="ARBA" id="ARBA00001946"/>
    </source>
</evidence>
<dbReference type="InterPro" id="IPR002192">
    <property type="entry name" value="PPDK_AMP/ATP-bd"/>
</dbReference>
<comment type="subunit">
    <text evidence="3">Homodimer.</text>
</comment>
<evidence type="ECO:0000256" key="5">
    <source>
        <dbReference type="ARBA" id="ARBA00022723"/>
    </source>
</evidence>
<evidence type="ECO:0000256" key="11">
    <source>
        <dbReference type="SAM" id="Coils"/>
    </source>
</evidence>
<comment type="similarity">
    <text evidence="2">Belongs to the PEP-utilizing enzyme family.</text>
</comment>
<evidence type="ECO:0000313" key="16">
    <source>
        <dbReference type="Proteomes" id="UP001497392"/>
    </source>
</evidence>
<keyword evidence="10" id="KW-0119">Carbohydrate metabolism</keyword>
<evidence type="ECO:0000256" key="6">
    <source>
        <dbReference type="ARBA" id="ARBA00022741"/>
    </source>
</evidence>
<keyword evidence="16" id="KW-1185">Reference proteome</keyword>
<feature type="coiled-coil region" evidence="11">
    <location>
        <begin position="24"/>
        <end position="58"/>
    </location>
</feature>
<keyword evidence="6" id="KW-0547">Nucleotide-binding</keyword>
<dbReference type="Proteomes" id="UP001497392">
    <property type="component" value="Unassembled WGS sequence"/>
</dbReference>
<evidence type="ECO:0000256" key="4">
    <source>
        <dbReference type="ARBA" id="ARBA00022679"/>
    </source>
</evidence>
<feature type="domain" description="Pyruvate phosphate dikinase AMP/ATP-binding" evidence="13">
    <location>
        <begin position="1408"/>
        <end position="1535"/>
    </location>
</feature>
<evidence type="ECO:0000256" key="10">
    <source>
        <dbReference type="ARBA" id="ARBA00023277"/>
    </source>
</evidence>
<dbReference type="Pfam" id="PF22973">
    <property type="entry name" value="GWD1_pHisD"/>
    <property type="match status" value="1"/>
</dbReference>
<sequence length="1680" mass="180054">MATAAQEASPQEVEKLWKDLEGQANDALKQASQQLSDVQQAQDEAARLRWTAETAQRIATEAEAEASRLVPAAETAIQNARQAAMTLRGQPQELTLPYLHDLAASQLRSWLETQRDVSAFQEVSETEAGIAGLGDCSLVAHTALATIKGRQYAVAAMAAGERQPEGNLAGLMLHWGCVRHEGEGWGPPPAGWHTVPDRSFGAGKAWQTPFGMLAPVMEGAPVSSCAGHAVVLQLPLEGMLQGGGISAVLKRPDGVHPTWLTQGHNRNFFVSFAEVWELAQGGNALTNNPGTAQPVDRYRGPDRGRRYEEAKQERKRRQEEKRAAAAQAAQKDRADAIEAQGNASAGPDILENEVLAIEDWVSQENMSMPKDTNGTLIQKFNAALQLLQMVSDKGNGVVKEGAEERMQSAQQAFEEAGQLVVDADQAQEEAAAARQEADRLSRQAEEAEAKALAAKEGASAAVLGARQAGARLRGKDNEVSIADLHAVAEARLAGWSAWVASRNSMDESFQEDSDGEDDDEGYKPMTAGFRLEGIQGSMAAHVGHTCESGRHCALVVLVCSEAFPEGLLDGAVFHWAVASREGGTWSPPPNGWQADPSRTSAAGEEARQTAFEAVQVPGYTRRSDIAAHALTLQLPLEGKLLRGGVTGVIKTAQGRWLHCQQHGATPDFYISTREVGNYAESLSSSSTAKDIESIFSDSPVEAALPDRPEWTPETLKGFAADRLLIPLGGLGADRSANHTARWMVDDIISQEPKAERSLMHRFNIALGLVETAVMRDDRDAALIAVAVWLRFSAARHLTWNLNYNVKPQEIGAAQDRLTSRLAGMLDEGRGLCDTLHLCLVAVGRGGQGDVGQRIRDEILHVQAKNSAKGGMMEEWHQKLHNNTSPDDVVICQALIDYIDSGLDISAYWATLKAANISEERLASFDRPIKSEPKFSKEQCPGLKKDLTAYLQTLKAVHSGADLQSAAATVMGYQQAAVKGKAILVDPVPNAATDKLKHILQDCLLAQALQAKGALKGDMQGLLWGLSSFLVARRELLPFMQDGNKGCGGRLRDLLYLDLALESAVRSMLESSMADIKADAADAGQVPCLLQLLAASLEHACMAFASNQELVLCLKDLQGALDATEATLALRATAAAERLRRALADLSMRFTRALQPPAEALGQGLHLSDEAIQLFSEEVIRGTAAAPLSQLLTALEPQLRSAAGLSAWQVISPAHGSAAGRLELAEQLRDVQHSRYAQPTVLLVDRMGGDEEVPEGCVGLVTSDALDVLSHAAVRARNSSVLLASCSDSAVLQGLRDLAGRNIELTLSQDASEVTWAESSTESAAREESKAPLRARIESKSWCGSYAVTSSQFEPAVVGAKSLNTGALKGRIPEWVRTPAGVAIPFGAFDAVLQDEVNADVSVDFVKAAGFDGAADADLSNLESIKAVIQRLRAPDSLRQQLQTAFLEEGLAWEDGQWEGSWAAIKRIWASKWNQRAVLSLRRAGLSHSALQMAVLCQAVVPAQYAFVSHTTNPMTGSKEQMYIELVQGLGETIVGNWPGCALSCTAEKAQLPSLTADPGAPESFPDALVTIKGFCSKSHALRLAEGGSVVIFRSDSNGEDLEGYAGAGLFDSVQSRAPQELPVDFSQDPLLADHAFQTRMLGRIAAASVAVERAAGLPQDIEGAITADGKLYIVQTRPQI</sequence>
<dbReference type="PANTHER" id="PTHR46999">
    <property type="entry name" value="ALPHA-GLUCAN WATER DIKINASE 1, CHLOROPLASTIC-RELATED"/>
    <property type="match status" value="1"/>
</dbReference>
<keyword evidence="5" id="KW-0479">Metal-binding</keyword>
<dbReference type="InterPro" id="IPR013815">
    <property type="entry name" value="ATP_grasp_subdomain_1"/>
</dbReference>
<evidence type="ECO:0000256" key="3">
    <source>
        <dbReference type="ARBA" id="ARBA00011738"/>
    </source>
</evidence>
<accession>A0ABP1G7E2</accession>
<protein>
    <submittedName>
        <fullName evidence="15">G10181 protein</fullName>
    </submittedName>
</protein>
<feature type="coiled-coil region" evidence="11">
    <location>
        <begin position="399"/>
        <end position="457"/>
    </location>
</feature>
<keyword evidence="11" id="KW-0175">Coiled coil</keyword>
<organism evidence="15 16">
    <name type="scientific">Coccomyxa viridis</name>
    <dbReference type="NCBI Taxonomy" id="1274662"/>
    <lineage>
        <taxon>Eukaryota</taxon>
        <taxon>Viridiplantae</taxon>
        <taxon>Chlorophyta</taxon>
        <taxon>core chlorophytes</taxon>
        <taxon>Trebouxiophyceae</taxon>
        <taxon>Trebouxiophyceae incertae sedis</taxon>
        <taxon>Coccomyxaceae</taxon>
        <taxon>Coccomyxa</taxon>
    </lineage>
</organism>
<dbReference type="SUPFAM" id="SSF56059">
    <property type="entry name" value="Glutathione synthetase ATP-binding domain-like"/>
    <property type="match status" value="1"/>
</dbReference>
<evidence type="ECO:0000256" key="8">
    <source>
        <dbReference type="ARBA" id="ARBA00022840"/>
    </source>
</evidence>
<dbReference type="Gene3D" id="3.30.1490.20">
    <property type="entry name" value="ATP-grasp fold, A domain"/>
    <property type="match status" value="1"/>
</dbReference>
<feature type="region of interest" description="Disordered" evidence="12">
    <location>
        <begin position="283"/>
        <end position="332"/>
    </location>
</feature>
<dbReference type="Pfam" id="PF01326">
    <property type="entry name" value="PPDK_N"/>
    <property type="match status" value="1"/>
</dbReference>
<evidence type="ECO:0000256" key="7">
    <source>
        <dbReference type="ARBA" id="ARBA00022777"/>
    </source>
</evidence>